<dbReference type="Proteomes" id="UP000620124">
    <property type="component" value="Unassembled WGS sequence"/>
</dbReference>
<dbReference type="OrthoDB" id="3035780at2759"/>
<keyword evidence="2" id="KW-1185">Reference proteome</keyword>
<dbReference type="EMBL" id="JACAZI010000011">
    <property type="protein sequence ID" value="KAF7349164.1"/>
    <property type="molecule type" value="Genomic_DNA"/>
</dbReference>
<sequence>MPIPFGVIGTSSASSTARALSISIYTPRWGRRMAITKPLSGLIGDANTQRMLGYIRVIVEFISQSEYKDLLSMFGIVNEAYLPGIERDGLTSFHLQAQHDPRHHGLQRGQRALRCHPRRLPGHHIHYGGDC</sequence>
<name>A0A8H7CSW8_9AGAR</name>
<protein>
    <submittedName>
        <fullName evidence="1">Putative glucan 1,3-beta-glucosidase D</fullName>
    </submittedName>
</protein>
<reference evidence="1" key="1">
    <citation type="submission" date="2020-05" db="EMBL/GenBank/DDBJ databases">
        <title>Mycena genomes resolve the evolution of fungal bioluminescence.</title>
        <authorList>
            <person name="Tsai I.J."/>
        </authorList>
    </citation>
    <scope>NUCLEOTIDE SEQUENCE</scope>
    <source>
        <strain evidence="1">CCC161011</strain>
    </source>
</reference>
<proteinExistence type="predicted"/>
<gene>
    <name evidence="1" type="ORF">MVEN_01438700</name>
</gene>
<dbReference type="AlphaFoldDB" id="A0A8H7CSW8"/>
<comment type="caution">
    <text evidence="1">The sequence shown here is derived from an EMBL/GenBank/DDBJ whole genome shotgun (WGS) entry which is preliminary data.</text>
</comment>
<evidence type="ECO:0000313" key="1">
    <source>
        <dbReference type="EMBL" id="KAF7349164.1"/>
    </source>
</evidence>
<accession>A0A8H7CSW8</accession>
<evidence type="ECO:0000313" key="2">
    <source>
        <dbReference type="Proteomes" id="UP000620124"/>
    </source>
</evidence>
<organism evidence="1 2">
    <name type="scientific">Mycena venus</name>
    <dbReference type="NCBI Taxonomy" id="2733690"/>
    <lineage>
        <taxon>Eukaryota</taxon>
        <taxon>Fungi</taxon>
        <taxon>Dikarya</taxon>
        <taxon>Basidiomycota</taxon>
        <taxon>Agaricomycotina</taxon>
        <taxon>Agaricomycetes</taxon>
        <taxon>Agaricomycetidae</taxon>
        <taxon>Agaricales</taxon>
        <taxon>Marasmiineae</taxon>
        <taxon>Mycenaceae</taxon>
        <taxon>Mycena</taxon>
    </lineage>
</organism>